<keyword evidence="1" id="KW-0812">Transmembrane</keyword>
<evidence type="ECO:0000256" key="1">
    <source>
        <dbReference type="SAM" id="Phobius"/>
    </source>
</evidence>
<dbReference type="InterPro" id="IPR019681">
    <property type="entry name" value="DUF2530"/>
</dbReference>
<feature type="transmembrane region" description="Helical" evidence="1">
    <location>
        <begin position="25"/>
        <end position="46"/>
    </location>
</feature>
<keyword evidence="3" id="KW-1185">Reference proteome</keyword>
<evidence type="ECO:0000313" key="3">
    <source>
        <dbReference type="Proteomes" id="UP000236732"/>
    </source>
</evidence>
<protein>
    <recommendedName>
        <fullName evidence="4">DUF2530 domain-containing protein</fullName>
    </recommendedName>
</protein>
<dbReference type="AlphaFoldDB" id="A0A1H6EUW7"/>
<organism evidence="2 3">
    <name type="scientific">Nonomuraea solani</name>
    <dbReference type="NCBI Taxonomy" id="1144553"/>
    <lineage>
        <taxon>Bacteria</taxon>
        <taxon>Bacillati</taxon>
        <taxon>Actinomycetota</taxon>
        <taxon>Actinomycetes</taxon>
        <taxon>Streptosporangiales</taxon>
        <taxon>Streptosporangiaceae</taxon>
        <taxon>Nonomuraea</taxon>
    </lineage>
</organism>
<feature type="transmembrane region" description="Helical" evidence="1">
    <location>
        <begin position="52"/>
        <end position="71"/>
    </location>
</feature>
<evidence type="ECO:0000313" key="2">
    <source>
        <dbReference type="EMBL" id="SEH01700.1"/>
    </source>
</evidence>
<sequence>MEARLDNVKQEWHPDPEPIKTNDTVAIAAGTGVWAVALIALLIFRPAPENTWWIWTCMTGVGFGLFGIWLVRRPKRR</sequence>
<reference evidence="2 3" key="1">
    <citation type="submission" date="2016-10" db="EMBL/GenBank/DDBJ databases">
        <authorList>
            <person name="de Groot N.N."/>
        </authorList>
    </citation>
    <scope>NUCLEOTIDE SEQUENCE [LARGE SCALE GENOMIC DNA]</scope>
    <source>
        <strain evidence="2 3">CGMCC 4.7037</strain>
    </source>
</reference>
<proteinExistence type="predicted"/>
<dbReference type="Pfam" id="PF10745">
    <property type="entry name" value="DUF2530"/>
    <property type="match status" value="1"/>
</dbReference>
<gene>
    <name evidence="2" type="ORF">SAMN05444920_121148</name>
</gene>
<dbReference type="EMBL" id="FNVT01000021">
    <property type="protein sequence ID" value="SEH01700.1"/>
    <property type="molecule type" value="Genomic_DNA"/>
</dbReference>
<dbReference type="Proteomes" id="UP000236732">
    <property type="component" value="Unassembled WGS sequence"/>
</dbReference>
<accession>A0A1H6EUW7</accession>
<keyword evidence="1" id="KW-1133">Transmembrane helix</keyword>
<keyword evidence="1" id="KW-0472">Membrane</keyword>
<name>A0A1H6EUW7_9ACTN</name>
<evidence type="ECO:0008006" key="4">
    <source>
        <dbReference type="Google" id="ProtNLM"/>
    </source>
</evidence>